<evidence type="ECO:0000313" key="3">
    <source>
        <dbReference type="Proteomes" id="UP000639772"/>
    </source>
</evidence>
<sequence>MREVSWKLEAFDCEVVCKGIGEAILARMRGRDGRSPDARLSTQPLRHEDGTCRRPR</sequence>
<evidence type="ECO:0000256" key="1">
    <source>
        <dbReference type="SAM" id="MobiDB-lite"/>
    </source>
</evidence>
<comment type="caution">
    <text evidence="2">The sequence shown here is derived from an EMBL/GenBank/DDBJ whole genome shotgun (WGS) entry which is preliminary data.</text>
</comment>
<name>A0A835QGD7_VANPL</name>
<accession>A0A835QGD7</accession>
<feature type="region of interest" description="Disordered" evidence="1">
    <location>
        <begin position="28"/>
        <end position="56"/>
    </location>
</feature>
<dbReference type="Proteomes" id="UP000639772">
    <property type="component" value="Chromosome 9"/>
</dbReference>
<proteinExistence type="predicted"/>
<dbReference type="EMBL" id="JADCNM010000009">
    <property type="protein sequence ID" value="KAG0468572.1"/>
    <property type="molecule type" value="Genomic_DNA"/>
</dbReference>
<gene>
    <name evidence="2" type="ORF">HPP92_017900</name>
</gene>
<protein>
    <submittedName>
        <fullName evidence="2">Uncharacterized protein</fullName>
    </submittedName>
</protein>
<feature type="compositionally biased region" description="Basic and acidic residues" evidence="1">
    <location>
        <begin position="45"/>
        <end position="56"/>
    </location>
</feature>
<evidence type="ECO:0000313" key="2">
    <source>
        <dbReference type="EMBL" id="KAG0468572.1"/>
    </source>
</evidence>
<organism evidence="2 3">
    <name type="scientific">Vanilla planifolia</name>
    <name type="common">Vanilla</name>
    <dbReference type="NCBI Taxonomy" id="51239"/>
    <lineage>
        <taxon>Eukaryota</taxon>
        <taxon>Viridiplantae</taxon>
        <taxon>Streptophyta</taxon>
        <taxon>Embryophyta</taxon>
        <taxon>Tracheophyta</taxon>
        <taxon>Spermatophyta</taxon>
        <taxon>Magnoliopsida</taxon>
        <taxon>Liliopsida</taxon>
        <taxon>Asparagales</taxon>
        <taxon>Orchidaceae</taxon>
        <taxon>Vanilloideae</taxon>
        <taxon>Vanilleae</taxon>
        <taxon>Vanilla</taxon>
    </lineage>
</organism>
<dbReference type="AlphaFoldDB" id="A0A835QGD7"/>
<reference evidence="2 3" key="1">
    <citation type="journal article" date="2020" name="Nat. Food">
        <title>A phased Vanilla planifolia genome enables genetic improvement of flavour and production.</title>
        <authorList>
            <person name="Hasing T."/>
            <person name="Tang H."/>
            <person name="Brym M."/>
            <person name="Khazi F."/>
            <person name="Huang T."/>
            <person name="Chambers A.H."/>
        </authorList>
    </citation>
    <scope>NUCLEOTIDE SEQUENCE [LARGE SCALE GENOMIC DNA]</scope>
    <source>
        <tissue evidence="2">Leaf</tissue>
    </source>
</reference>